<evidence type="ECO:0000313" key="2">
    <source>
        <dbReference type="EMBL" id="KAF2498772.1"/>
    </source>
</evidence>
<accession>A0A6A6R342</accession>
<dbReference type="Proteomes" id="UP000799750">
    <property type="component" value="Unassembled WGS sequence"/>
</dbReference>
<dbReference type="AlphaFoldDB" id="A0A6A6R342"/>
<evidence type="ECO:0000256" key="1">
    <source>
        <dbReference type="SAM" id="MobiDB-lite"/>
    </source>
</evidence>
<proteinExistence type="predicted"/>
<sequence>MSLLLALPAEIRQQIVSETISVTVGHGFHISIASTGICKTLQADANEVFRSWLPSATTRSPIVIERGSDACWADFNNLLSFLHKRAARLNRLLTWPGIEVVQINVFSQSGYRTWDYWWSVRWVDKLQRLPRSVKCVKLDLTLKEETMRALQKEDVHVRKVHWYGIVTIAQVIVKGVLDDRPDISLEVVGEIPESEVGSVAHVAHPDPVPDLVSERCYELDGLAERNYRKRFGPLEDGLLAKFVKKVTESPERREIARWAKIKGKKKKDLKETRQKMIETKASTGLGTRVAELRRLAKEGPWSSEGNATTADGAKRRKVLEKEREGLGTRVAELKKRAREATWEFEGSATIEHAVKRQRRN</sequence>
<evidence type="ECO:0000313" key="3">
    <source>
        <dbReference type="Proteomes" id="UP000799750"/>
    </source>
</evidence>
<keyword evidence="3" id="KW-1185">Reference proteome</keyword>
<feature type="region of interest" description="Disordered" evidence="1">
    <location>
        <begin position="298"/>
        <end position="321"/>
    </location>
</feature>
<protein>
    <submittedName>
        <fullName evidence="2">Uncharacterized protein</fullName>
    </submittedName>
</protein>
<dbReference type="EMBL" id="MU004185">
    <property type="protein sequence ID" value="KAF2498772.1"/>
    <property type="molecule type" value="Genomic_DNA"/>
</dbReference>
<gene>
    <name evidence="2" type="ORF">BU16DRAFT_536770</name>
</gene>
<name>A0A6A6R342_9PEZI</name>
<reference evidence="2" key="1">
    <citation type="journal article" date="2020" name="Stud. Mycol.">
        <title>101 Dothideomycetes genomes: a test case for predicting lifestyles and emergence of pathogens.</title>
        <authorList>
            <person name="Haridas S."/>
            <person name="Albert R."/>
            <person name="Binder M."/>
            <person name="Bloem J."/>
            <person name="Labutti K."/>
            <person name="Salamov A."/>
            <person name="Andreopoulos B."/>
            <person name="Baker S."/>
            <person name="Barry K."/>
            <person name="Bills G."/>
            <person name="Bluhm B."/>
            <person name="Cannon C."/>
            <person name="Castanera R."/>
            <person name="Culley D."/>
            <person name="Daum C."/>
            <person name="Ezra D."/>
            <person name="Gonzalez J."/>
            <person name="Henrissat B."/>
            <person name="Kuo A."/>
            <person name="Liang C."/>
            <person name="Lipzen A."/>
            <person name="Lutzoni F."/>
            <person name="Magnuson J."/>
            <person name="Mondo S."/>
            <person name="Nolan M."/>
            <person name="Ohm R."/>
            <person name="Pangilinan J."/>
            <person name="Park H.-J."/>
            <person name="Ramirez L."/>
            <person name="Alfaro M."/>
            <person name="Sun H."/>
            <person name="Tritt A."/>
            <person name="Yoshinaga Y."/>
            <person name="Zwiers L.-H."/>
            <person name="Turgeon B."/>
            <person name="Goodwin S."/>
            <person name="Spatafora J."/>
            <person name="Crous P."/>
            <person name="Grigoriev I."/>
        </authorList>
    </citation>
    <scope>NUCLEOTIDE SEQUENCE</scope>
    <source>
        <strain evidence="2">CBS 269.34</strain>
    </source>
</reference>
<organism evidence="2 3">
    <name type="scientific">Lophium mytilinum</name>
    <dbReference type="NCBI Taxonomy" id="390894"/>
    <lineage>
        <taxon>Eukaryota</taxon>
        <taxon>Fungi</taxon>
        <taxon>Dikarya</taxon>
        <taxon>Ascomycota</taxon>
        <taxon>Pezizomycotina</taxon>
        <taxon>Dothideomycetes</taxon>
        <taxon>Pleosporomycetidae</taxon>
        <taxon>Mytilinidiales</taxon>
        <taxon>Mytilinidiaceae</taxon>
        <taxon>Lophium</taxon>
    </lineage>
</organism>